<reference evidence="9" key="3">
    <citation type="submission" date="2025-09" db="UniProtKB">
        <authorList>
            <consortium name="Ensembl"/>
        </authorList>
    </citation>
    <scope>IDENTIFICATION</scope>
</reference>
<evidence type="ECO:0000256" key="4">
    <source>
        <dbReference type="ARBA" id="ARBA00022833"/>
    </source>
</evidence>
<comment type="function">
    <text evidence="7">Reversible hydration of carbon dioxide.</text>
</comment>
<dbReference type="PANTHER" id="PTHR18952:SF19">
    <property type="entry name" value="CARBONIC ANHYDRASE 12"/>
    <property type="match status" value="1"/>
</dbReference>
<dbReference type="InterPro" id="IPR018338">
    <property type="entry name" value="Carbonic_anhydrase_a-class_CS"/>
</dbReference>
<dbReference type="Pfam" id="PF00194">
    <property type="entry name" value="Carb_anhydrase"/>
    <property type="match status" value="1"/>
</dbReference>
<dbReference type="SUPFAM" id="SSF51069">
    <property type="entry name" value="Carbonic anhydrase"/>
    <property type="match status" value="1"/>
</dbReference>
<evidence type="ECO:0000313" key="9">
    <source>
        <dbReference type="Ensembl" id="ENSACAP00000011871.3"/>
    </source>
</evidence>
<evidence type="ECO:0000256" key="5">
    <source>
        <dbReference type="ARBA" id="ARBA00023180"/>
    </source>
</evidence>
<name>H9GII6_ANOCA</name>
<keyword evidence="6 7" id="KW-0456">Lyase</keyword>
<dbReference type="PROSITE" id="PS51144">
    <property type="entry name" value="ALPHA_CA_2"/>
    <property type="match status" value="1"/>
</dbReference>
<dbReference type="GO" id="GO:0004089">
    <property type="term" value="F:carbonate dehydratase activity"/>
    <property type="evidence" value="ECO:0007669"/>
    <property type="project" value="UniProtKB-UniRule"/>
</dbReference>
<evidence type="ECO:0000256" key="2">
    <source>
        <dbReference type="ARBA" id="ARBA00012925"/>
    </source>
</evidence>
<dbReference type="Bgee" id="ENSACAG00000012018">
    <property type="expression patterns" value="Expressed in skeletal muscle tissue and 3 other cell types or tissues"/>
</dbReference>
<evidence type="ECO:0000256" key="7">
    <source>
        <dbReference type="RuleBase" id="RU367011"/>
    </source>
</evidence>
<dbReference type="Gene3D" id="3.10.200.10">
    <property type="entry name" value="Alpha carbonic anhydrase"/>
    <property type="match status" value="1"/>
</dbReference>
<dbReference type="eggNOG" id="KOG0382">
    <property type="taxonomic scope" value="Eukaryota"/>
</dbReference>
<reference evidence="9" key="2">
    <citation type="submission" date="2025-08" db="UniProtKB">
        <authorList>
            <consortium name="Ensembl"/>
        </authorList>
    </citation>
    <scope>IDENTIFICATION</scope>
</reference>
<organism evidence="9 10">
    <name type="scientific">Anolis carolinensis</name>
    <name type="common">Green anole</name>
    <name type="synonym">American chameleon</name>
    <dbReference type="NCBI Taxonomy" id="28377"/>
    <lineage>
        <taxon>Eukaryota</taxon>
        <taxon>Metazoa</taxon>
        <taxon>Chordata</taxon>
        <taxon>Craniata</taxon>
        <taxon>Vertebrata</taxon>
        <taxon>Euteleostomi</taxon>
        <taxon>Lepidosauria</taxon>
        <taxon>Squamata</taxon>
        <taxon>Bifurcata</taxon>
        <taxon>Unidentata</taxon>
        <taxon>Episquamata</taxon>
        <taxon>Toxicofera</taxon>
        <taxon>Iguania</taxon>
        <taxon>Dactyloidae</taxon>
        <taxon>Anolis</taxon>
    </lineage>
</organism>
<protein>
    <recommendedName>
        <fullName evidence="2 7">Carbonic anhydrase</fullName>
        <ecNumber evidence="2 7">4.2.1.1</ecNumber>
    </recommendedName>
</protein>
<evidence type="ECO:0000313" key="10">
    <source>
        <dbReference type="Proteomes" id="UP000001646"/>
    </source>
</evidence>
<evidence type="ECO:0000259" key="8">
    <source>
        <dbReference type="PROSITE" id="PS51144"/>
    </source>
</evidence>
<keyword evidence="4 7" id="KW-0862">Zinc</keyword>
<dbReference type="InterPro" id="IPR036398">
    <property type="entry name" value="CA_dom_sf"/>
</dbReference>
<dbReference type="PANTHER" id="PTHR18952">
    <property type="entry name" value="CARBONIC ANHYDRASE"/>
    <property type="match status" value="1"/>
</dbReference>
<keyword evidence="5" id="KW-0325">Glycoprotein</keyword>
<keyword evidence="10" id="KW-1185">Reference proteome</keyword>
<dbReference type="STRING" id="28377.ENSACAP00000011871"/>
<dbReference type="AlphaFoldDB" id="H9GII6"/>
<comment type="similarity">
    <text evidence="1 7">Belongs to the alpha-carbonic anhydrase family.</text>
</comment>
<dbReference type="EC" id="4.2.1.1" evidence="2 7"/>
<comment type="cofactor">
    <cofactor evidence="7">
        <name>Zn(2+)</name>
        <dbReference type="ChEBI" id="CHEBI:29105"/>
    </cofactor>
</comment>
<dbReference type="InterPro" id="IPR001148">
    <property type="entry name" value="CA_dom"/>
</dbReference>
<accession>H9GII6</accession>
<dbReference type="Ensembl" id="ENSACAT00000012115.3">
    <property type="protein sequence ID" value="ENSACAP00000011871.3"/>
    <property type="gene ID" value="ENSACAG00000012018.3"/>
</dbReference>
<dbReference type="SMART" id="SM01057">
    <property type="entry name" value="Carb_anhydrase"/>
    <property type="match status" value="1"/>
</dbReference>
<dbReference type="Proteomes" id="UP000001646">
    <property type="component" value="Unplaced"/>
</dbReference>
<reference evidence="9" key="1">
    <citation type="submission" date="2009-12" db="EMBL/GenBank/DDBJ databases">
        <title>The Genome Sequence of Anolis carolinensis (Green Anole Lizard).</title>
        <authorList>
            <consortium name="The Genome Sequencing Platform"/>
            <person name="Di Palma F."/>
            <person name="Alfoldi J."/>
            <person name="Heiman D."/>
            <person name="Young S."/>
            <person name="Grabherr M."/>
            <person name="Johnson J."/>
            <person name="Lander E.S."/>
            <person name="Lindblad-Toh K."/>
        </authorList>
    </citation>
    <scope>NUCLEOTIDE SEQUENCE [LARGE SCALE GENOMIC DNA]</scope>
    <source>
        <strain evidence="9">JBL SC #1</strain>
    </source>
</reference>
<dbReference type="HOGENOM" id="CLU_039326_1_2_1"/>
<dbReference type="PROSITE" id="PS00162">
    <property type="entry name" value="ALPHA_CA_1"/>
    <property type="match status" value="1"/>
</dbReference>
<evidence type="ECO:0000256" key="1">
    <source>
        <dbReference type="ARBA" id="ARBA00010718"/>
    </source>
</evidence>
<feature type="domain" description="Alpha-carbonic anhydrase" evidence="8">
    <location>
        <begin position="1"/>
        <end position="258"/>
    </location>
</feature>
<evidence type="ECO:0000256" key="3">
    <source>
        <dbReference type="ARBA" id="ARBA00022723"/>
    </source>
</evidence>
<evidence type="ECO:0000256" key="6">
    <source>
        <dbReference type="ARBA" id="ARBA00023239"/>
    </source>
</evidence>
<dbReference type="GeneTree" id="ENSGT00940000159282"/>
<dbReference type="GO" id="GO:0008270">
    <property type="term" value="F:zinc ion binding"/>
    <property type="evidence" value="ECO:0007669"/>
    <property type="project" value="UniProtKB-UniRule"/>
</dbReference>
<dbReference type="InterPro" id="IPR023561">
    <property type="entry name" value="Carbonic_anhydrase_a-class"/>
</dbReference>
<dbReference type="FunFam" id="3.10.200.10:FF:000003">
    <property type="entry name" value="Carbonic anhydrase 12"/>
    <property type="match status" value="1"/>
</dbReference>
<comment type="catalytic activity">
    <reaction evidence="7">
        <text>hydrogencarbonate + H(+) = CO2 + H2O</text>
        <dbReference type="Rhea" id="RHEA:10748"/>
        <dbReference type="ChEBI" id="CHEBI:15377"/>
        <dbReference type="ChEBI" id="CHEBI:15378"/>
        <dbReference type="ChEBI" id="CHEBI:16526"/>
        <dbReference type="ChEBI" id="CHEBI:17544"/>
        <dbReference type="EC" id="4.2.1.1"/>
    </reaction>
</comment>
<sequence length="284" mass="32116">SYIGEDGGEKGWPKRFPFCGGAFQSPIDFHSDVLQYDSTLSPIELQGYNVSSGEQFVLTNNGHSVKMSLLPSMLIRSLPSQYTAAQLHFHWGNRNKQEGSEHTVGGKHFAAELHIVHYNSDRYPDLQAAMDKSDGLAVLAVLLEIGSFNPSYDKIFHHIQNVKYKDQETFIPGFNVQALLPDQLDEYFRYEGSLTTPPCFPSVLWTVFRKPVQVSEEQLLALETALFCTQPDDPSPLEMVNNFRKIQEFDERLVSVSFRQGKQNIIEYNTFLPKTTAVFATLPS</sequence>
<proteinExistence type="inferred from homology"/>
<keyword evidence="3 7" id="KW-0479">Metal-binding</keyword>